<name>K9ULY1_CHAP6</name>
<dbReference type="OrthoDB" id="495330at2"/>
<dbReference type="eggNOG" id="ENOG502ZFRN">
    <property type="taxonomic scope" value="Bacteria"/>
</dbReference>
<accession>K9ULY1</accession>
<evidence type="ECO:0000313" key="2">
    <source>
        <dbReference type="Proteomes" id="UP000010366"/>
    </source>
</evidence>
<sequence>MPQVITNLKSFTVETFQNLVDRESAEANIEATVELAAASPEGLYYFMQRYAHFNGFAGSLVARLASSIGLSRDLFNQPGIPVVDRADRGLDIAAKVLAATIDEHADSGAQQVTHRTLAQATMQAIGDYAGLSDLQCNQIAQTPEWMNDIITDLVSGYQGKIGDLQALVTAVGFHIGSELLADREYSLIDKVVRHNNRGVGFDRYLQGKQVEIGGKRLSPWYWIVVHGKHNSTGVEAEHCQLAIDALNAIVEYRPESAATILEWASTGFIAFAQLQQRLFFQSKIELQTLKTRRLLESGAMGTLGSMNATFTSGDIHRTHALN</sequence>
<gene>
    <name evidence="1" type="ORF">Cha6605_4889</name>
</gene>
<dbReference type="AlphaFoldDB" id="K9ULY1"/>
<dbReference type="RefSeq" id="WP_015161889.1">
    <property type="nucleotide sequence ID" value="NC_019697.1"/>
</dbReference>
<evidence type="ECO:0000313" key="1">
    <source>
        <dbReference type="EMBL" id="AFY95800.1"/>
    </source>
</evidence>
<dbReference type="HOGENOM" id="CLU_862478_0_0_3"/>
<dbReference type="Proteomes" id="UP000010366">
    <property type="component" value="Chromosome"/>
</dbReference>
<dbReference type="KEGG" id="cmp:Cha6605_4889"/>
<protein>
    <submittedName>
        <fullName evidence="1">Uncharacterized protein</fullName>
    </submittedName>
</protein>
<organism evidence="1 2">
    <name type="scientific">Chamaesiphon minutus (strain ATCC 27169 / PCC 6605)</name>
    <dbReference type="NCBI Taxonomy" id="1173020"/>
    <lineage>
        <taxon>Bacteria</taxon>
        <taxon>Bacillati</taxon>
        <taxon>Cyanobacteriota</taxon>
        <taxon>Cyanophyceae</taxon>
        <taxon>Gomontiellales</taxon>
        <taxon>Chamaesiphonaceae</taxon>
        <taxon>Chamaesiphon</taxon>
    </lineage>
</organism>
<proteinExistence type="predicted"/>
<reference evidence="1 2" key="1">
    <citation type="submission" date="2012-05" db="EMBL/GenBank/DDBJ databases">
        <title>Finished chromosome of genome of Chamaesiphon sp. PCC 6605.</title>
        <authorList>
            <consortium name="US DOE Joint Genome Institute"/>
            <person name="Gugger M."/>
            <person name="Coursin T."/>
            <person name="Rippka R."/>
            <person name="Tandeau De Marsac N."/>
            <person name="Huntemann M."/>
            <person name="Wei C.-L."/>
            <person name="Han J."/>
            <person name="Detter J.C."/>
            <person name="Han C."/>
            <person name="Tapia R."/>
            <person name="Chen A."/>
            <person name="Kyrpides N."/>
            <person name="Mavromatis K."/>
            <person name="Markowitz V."/>
            <person name="Szeto E."/>
            <person name="Ivanova N."/>
            <person name="Pagani I."/>
            <person name="Pati A."/>
            <person name="Goodwin L."/>
            <person name="Nordberg H.P."/>
            <person name="Cantor M.N."/>
            <person name="Hua S.X."/>
            <person name="Woyke T."/>
            <person name="Kerfeld C.A."/>
        </authorList>
    </citation>
    <scope>NUCLEOTIDE SEQUENCE [LARGE SCALE GENOMIC DNA]</scope>
    <source>
        <strain evidence="2">ATCC 27169 / PCC 6605</strain>
    </source>
</reference>
<dbReference type="EMBL" id="CP003600">
    <property type="protein sequence ID" value="AFY95800.1"/>
    <property type="molecule type" value="Genomic_DNA"/>
</dbReference>
<keyword evidence="2" id="KW-1185">Reference proteome</keyword>